<dbReference type="Pfam" id="PF07654">
    <property type="entry name" value="C1-set"/>
    <property type="match status" value="3"/>
</dbReference>
<dbReference type="FunFam" id="2.60.40.10:FF:000463">
    <property type="entry name" value="Immunoglobulin heavy constant gamma 1"/>
    <property type="match status" value="1"/>
</dbReference>
<dbReference type="PANTHER" id="PTHR23411">
    <property type="entry name" value="TAPASIN"/>
    <property type="match status" value="1"/>
</dbReference>
<dbReference type="SMART" id="SM00407">
    <property type="entry name" value="IGc1"/>
    <property type="match status" value="3"/>
</dbReference>
<feature type="domain" description="Ig-like" evidence="2">
    <location>
        <begin position="6"/>
        <end position="99"/>
    </location>
</feature>
<reference evidence="3" key="3">
    <citation type="submission" date="2025-09" db="UniProtKB">
        <authorList>
            <consortium name="Ensembl"/>
        </authorList>
    </citation>
    <scope>IDENTIFICATION</scope>
</reference>
<dbReference type="InterPro" id="IPR003597">
    <property type="entry name" value="Ig_C1-set"/>
</dbReference>
<dbReference type="Ensembl" id="ENSEAST00005024173.2">
    <property type="protein sequence ID" value="ENSEASP00005022282.2"/>
    <property type="gene ID" value="ENSEASG00005015207.2"/>
</dbReference>
<dbReference type="FunFam" id="2.60.40.10:FF:001540">
    <property type="entry name" value="Immunoglobulin heavy constant gamma 1"/>
    <property type="match status" value="1"/>
</dbReference>
<keyword evidence="4" id="KW-1185">Reference proteome</keyword>
<dbReference type="CDD" id="cd21817">
    <property type="entry name" value="IgC1_CH1_IgEG"/>
    <property type="match status" value="1"/>
</dbReference>
<proteinExistence type="predicted"/>
<protein>
    <recommendedName>
        <fullName evidence="2">Ig-like domain-containing protein</fullName>
    </recommendedName>
</protein>
<dbReference type="InterPro" id="IPR050380">
    <property type="entry name" value="Immune_Resp_Modulators"/>
</dbReference>
<organism evidence="3 4">
    <name type="scientific">Equus asinus</name>
    <name type="common">Donkey</name>
    <name type="synonym">Equus africanus asinus</name>
    <dbReference type="NCBI Taxonomy" id="9793"/>
    <lineage>
        <taxon>Eukaryota</taxon>
        <taxon>Metazoa</taxon>
        <taxon>Chordata</taxon>
        <taxon>Craniata</taxon>
        <taxon>Vertebrata</taxon>
        <taxon>Euteleostomi</taxon>
        <taxon>Mammalia</taxon>
        <taxon>Eutheria</taxon>
        <taxon>Laurasiatheria</taxon>
        <taxon>Perissodactyla</taxon>
        <taxon>Equidae</taxon>
        <taxon>Equus</taxon>
    </lineage>
</organism>
<dbReference type="InterPro" id="IPR007110">
    <property type="entry name" value="Ig-like_dom"/>
</dbReference>
<dbReference type="InterPro" id="IPR013783">
    <property type="entry name" value="Ig-like_fold"/>
</dbReference>
<feature type="domain" description="Ig-like" evidence="2">
    <location>
        <begin position="266"/>
        <end position="364"/>
    </location>
</feature>
<reference evidence="3 4" key="1">
    <citation type="journal article" date="2020" name="Nat. Commun.">
        <title>Donkey genomes provide new insights into domestication and selection for coat color.</title>
        <authorList>
            <person name="Wang"/>
            <person name="C."/>
            <person name="Li"/>
            <person name="H."/>
            <person name="Guo"/>
            <person name="Y."/>
            <person name="Huang"/>
            <person name="J."/>
            <person name="Sun"/>
            <person name="Y."/>
            <person name="Min"/>
            <person name="J."/>
            <person name="Wang"/>
            <person name="J."/>
            <person name="Fang"/>
            <person name="X."/>
            <person name="Zhao"/>
            <person name="Z."/>
            <person name="Wang"/>
            <person name="S."/>
            <person name="Zhang"/>
            <person name="Y."/>
            <person name="Liu"/>
            <person name="Q."/>
            <person name="Jiang"/>
            <person name="Q."/>
            <person name="Wang"/>
            <person name="X."/>
            <person name="Guo"/>
            <person name="Y."/>
            <person name="Yang"/>
            <person name="C."/>
            <person name="Wang"/>
            <person name="Y."/>
            <person name="Tian"/>
            <person name="F."/>
            <person name="Zhuang"/>
            <person name="G."/>
            <person name="Fan"/>
            <person name="Y."/>
            <person name="Gao"/>
            <person name="Q."/>
            <person name="Li"/>
            <person name="Y."/>
            <person name="Ju"/>
            <person name="Z."/>
            <person name="Li"/>
            <person name="J."/>
            <person name="Li"/>
            <person name="R."/>
            <person name="Hou"/>
            <person name="M."/>
            <person name="Yang"/>
            <person name="G."/>
            <person name="Liu"/>
            <person name="G."/>
            <person name="Liu"/>
            <person name="W."/>
            <person name="Guo"/>
            <person name="J."/>
            <person name="Pan"/>
            <person name="S."/>
            <person name="Fan"/>
            <person name="G."/>
            <person name="Zhang"/>
            <person name="W."/>
            <person name="Zhang"/>
            <person name="R."/>
            <person name="Yu"/>
            <person name="J."/>
            <person name="Zhang"/>
            <person name="X."/>
            <person name="Yin"/>
            <person name="Q."/>
            <person name="Ji"/>
            <person name="C."/>
            <person name="Jin"/>
            <person name="Y."/>
            <person name="Yue"/>
            <person name="G."/>
            <person name="Liu"/>
            <person name="M."/>
            <person name="Xu"/>
            <person name="J."/>
            <person name="Liu"/>
            <person name="S."/>
            <person name="Jordana"/>
            <person name="J."/>
            <person name="Noce"/>
            <person name="A."/>
            <person name="Amills"/>
            <person name="M."/>
            <person name="Wu"/>
            <person name="D.D."/>
            <person name="Li"/>
            <person name="S."/>
            <person name="Zhou"/>
            <person name="X. and Zhong"/>
            <person name="J."/>
        </authorList>
    </citation>
    <scope>NUCLEOTIDE SEQUENCE [LARGE SCALE GENOMIC DNA]</scope>
</reference>
<dbReference type="InterPro" id="IPR003006">
    <property type="entry name" value="Ig/MHC_CS"/>
</dbReference>
<evidence type="ECO:0000259" key="2">
    <source>
        <dbReference type="PROSITE" id="PS50835"/>
    </source>
</evidence>
<dbReference type="AlphaFoldDB" id="A0A8C4M8Y1"/>
<accession>A0A8C4M8Y1</accession>
<dbReference type="SUPFAM" id="SSF48726">
    <property type="entry name" value="Immunoglobulin"/>
    <property type="match status" value="3"/>
</dbReference>
<evidence type="ECO:0000313" key="4">
    <source>
        <dbReference type="Proteomes" id="UP000694387"/>
    </source>
</evidence>
<evidence type="ECO:0000313" key="3">
    <source>
        <dbReference type="Ensembl" id="ENSEASP00005022282.2"/>
    </source>
</evidence>
<name>A0A8C4M8Y1_EQUAS</name>
<dbReference type="Proteomes" id="UP000694387">
    <property type="component" value="Chromosome 7"/>
</dbReference>
<sequence>ASTTPPKVFQLASHSAGTSDSTVALGCLVSSYFPEPVTVSWNSGTLTSGVHTFPSVRQSSGLYSLSSMVTVPASSLKSQTYICNVAHPASSTKVDKKIGERRGRREGISCETGQALPSCLDPRAAGEPCCCPKCPGESAKPHPLPPGIGPNSKFLGGPSVFIFPPNPKDTLMISRTPEVTCVVVDVSQENPDVKFNWYVDGVEAHTATTKAKEKQDNSTYRVVSVLPIQHQDWRRGKEFKCKVNNRALPAPVERTITKAKGEGRDPKVYVLAPHREEVTKNTVSVTCLVKDFYPPDINVEWQSNEEPEPEVKYSTTPAQLDGDGSYFLYSKLTVETDRWEQGESFTCVVMHEAIRHTYRQKSITKSPGK</sequence>
<dbReference type="PROSITE" id="PS50835">
    <property type="entry name" value="IG_LIKE"/>
    <property type="match status" value="3"/>
</dbReference>
<keyword evidence="1" id="KW-0393">Immunoglobulin domain</keyword>
<dbReference type="CDD" id="cd05768">
    <property type="entry name" value="IgC1_CH3_IgAGD_CH4_IgAEM"/>
    <property type="match status" value="1"/>
</dbReference>
<dbReference type="FunFam" id="2.60.40.10:FF:001129">
    <property type="entry name" value="Immunoglobulin heavy constant gamma 1"/>
    <property type="match status" value="1"/>
</dbReference>
<reference evidence="3" key="2">
    <citation type="submission" date="2025-08" db="UniProtKB">
        <authorList>
            <consortium name="Ensembl"/>
        </authorList>
    </citation>
    <scope>IDENTIFICATION</scope>
</reference>
<feature type="domain" description="Ig-like" evidence="2">
    <location>
        <begin position="158"/>
        <end position="257"/>
    </location>
</feature>
<evidence type="ECO:0000256" key="1">
    <source>
        <dbReference type="ARBA" id="ARBA00023319"/>
    </source>
</evidence>
<dbReference type="PROSITE" id="PS00290">
    <property type="entry name" value="IG_MHC"/>
    <property type="match status" value="1"/>
</dbReference>
<dbReference type="InterPro" id="IPR036179">
    <property type="entry name" value="Ig-like_dom_sf"/>
</dbReference>
<dbReference type="GeneTree" id="ENSGT00940000162793"/>
<dbReference type="Gene3D" id="2.60.40.10">
    <property type="entry name" value="Immunoglobulins"/>
    <property type="match status" value="3"/>
</dbReference>